<dbReference type="InterPro" id="IPR009056">
    <property type="entry name" value="Cyt_c-like_dom"/>
</dbReference>
<evidence type="ECO:0000256" key="6">
    <source>
        <dbReference type="SAM" id="Phobius"/>
    </source>
</evidence>
<dbReference type="OrthoDB" id="9805440at2"/>
<dbReference type="Gene3D" id="1.10.760.10">
    <property type="entry name" value="Cytochrome c-like domain"/>
    <property type="match status" value="1"/>
</dbReference>
<evidence type="ECO:0000313" key="9">
    <source>
        <dbReference type="Proteomes" id="UP000285908"/>
    </source>
</evidence>
<evidence type="ECO:0000256" key="5">
    <source>
        <dbReference type="SAM" id="MobiDB-lite"/>
    </source>
</evidence>
<evidence type="ECO:0000313" key="8">
    <source>
        <dbReference type="EMBL" id="RVV96715.1"/>
    </source>
</evidence>
<dbReference type="AlphaFoldDB" id="A0A438ADG7"/>
<organism evidence="8 9">
    <name type="scientific">Mesobaculum littorinae</name>
    <dbReference type="NCBI Taxonomy" id="2486419"/>
    <lineage>
        <taxon>Bacteria</taxon>
        <taxon>Pseudomonadati</taxon>
        <taxon>Pseudomonadota</taxon>
        <taxon>Alphaproteobacteria</taxon>
        <taxon>Rhodobacterales</taxon>
        <taxon>Roseobacteraceae</taxon>
        <taxon>Mesobaculum</taxon>
    </lineage>
</organism>
<dbReference type="GO" id="GO:0016491">
    <property type="term" value="F:oxidoreductase activity"/>
    <property type="evidence" value="ECO:0007669"/>
    <property type="project" value="UniProtKB-KW"/>
</dbReference>
<dbReference type="NCBIfam" id="NF011055">
    <property type="entry name" value="PRK14487.1"/>
    <property type="match status" value="1"/>
</dbReference>
<gene>
    <name evidence="8" type="primary">ccoO</name>
    <name evidence="8" type="ORF">EKE94_17725</name>
</gene>
<dbReference type="GO" id="GO:0046872">
    <property type="term" value="F:metal ion binding"/>
    <property type="evidence" value="ECO:0007669"/>
    <property type="project" value="UniProtKB-KW"/>
</dbReference>
<accession>A0A438ADG7</accession>
<evidence type="ECO:0000259" key="7">
    <source>
        <dbReference type="PROSITE" id="PS51007"/>
    </source>
</evidence>
<dbReference type="SUPFAM" id="SSF46626">
    <property type="entry name" value="Cytochrome c"/>
    <property type="match status" value="1"/>
</dbReference>
<proteinExistence type="predicted"/>
<keyword evidence="1 4" id="KW-0349">Heme</keyword>
<sequence>MFRKILSPFARLFDLQARTHYRTERHSMALTFGIILAAGVGGFVEIAPLFTIDDTVEAAPDMRVYTPLEQAGRDIYVREGCYACHSQMIRTLQDEVDRYGPYSLAVESKYDHPMLWGSKRTGPDLARLGQKYSDDWHLRHLIDPRAVVPESVMPQYAFLLDKTLDTESLPARLAALRAVGVPYTDAQIDNAAQDARGQARPFTEGADGVIDRYGDDTNIRVFSAQQDRVSEMDALIAYLQILGGLTDAAERTQPAGAQDARAAVAGPAPQPTGTE</sequence>
<name>A0A438ADG7_9RHOB</name>
<keyword evidence="8" id="KW-0560">Oxidoreductase</keyword>
<dbReference type="Pfam" id="PF02433">
    <property type="entry name" value="FixO"/>
    <property type="match status" value="1"/>
</dbReference>
<dbReference type="Proteomes" id="UP000285908">
    <property type="component" value="Unassembled WGS sequence"/>
</dbReference>
<dbReference type="InterPro" id="IPR003468">
    <property type="entry name" value="Cyt_c_oxidase_monohaem-su/FixO"/>
</dbReference>
<dbReference type="PROSITE" id="PS51007">
    <property type="entry name" value="CYTC"/>
    <property type="match status" value="1"/>
</dbReference>
<feature type="domain" description="Cytochrome c" evidence="7">
    <location>
        <begin position="67"/>
        <end position="243"/>
    </location>
</feature>
<evidence type="ECO:0000256" key="2">
    <source>
        <dbReference type="ARBA" id="ARBA00022723"/>
    </source>
</evidence>
<dbReference type="GO" id="GO:0009055">
    <property type="term" value="F:electron transfer activity"/>
    <property type="evidence" value="ECO:0007669"/>
    <property type="project" value="InterPro"/>
</dbReference>
<dbReference type="EC" id="1.9.3.1" evidence="8"/>
<evidence type="ECO:0000256" key="4">
    <source>
        <dbReference type="PROSITE-ProRule" id="PRU00433"/>
    </source>
</evidence>
<dbReference type="InterPro" id="IPR036909">
    <property type="entry name" value="Cyt_c-like_dom_sf"/>
</dbReference>
<feature type="transmembrane region" description="Helical" evidence="6">
    <location>
        <begin position="28"/>
        <end position="50"/>
    </location>
</feature>
<dbReference type="GO" id="GO:0020037">
    <property type="term" value="F:heme binding"/>
    <property type="evidence" value="ECO:0007669"/>
    <property type="project" value="InterPro"/>
</dbReference>
<keyword evidence="2 4" id="KW-0479">Metal-binding</keyword>
<keyword evidence="6" id="KW-1133">Transmembrane helix</keyword>
<feature type="region of interest" description="Disordered" evidence="5">
    <location>
        <begin position="252"/>
        <end position="275"/>
    </location>
</feature>
<evidence type="ECO:0000256" key="1">
    <source>
        <dbReference type="ARBA" id="ARBA00022617"/>
    </source>
</evidence>
<dbReference type="RefSeq" id="WP_127907974.1">
    <property type="nucleotide sequence ID" value="NZ_RQXX01000009.1"/>
</dbReference>
<reference evidence="8 9" key="1">
    <citation type="submission" date="2018-11" db="EMBL/GenBank/DDBJ databases">
        <title>Mesobaculum littorinae gen. nov., sp. nov., isolated from Littorina scabra that represents a novel genus of the order Rhodobacteraceae.</title>
        <authorList>
            <person name="Li F."/>
        </authorList>
    </citation>
    <scope>NUCLEOTIDE SEQUENCE [LARGE SCALE GENOMIC DNA]</scope>
    <source>
        <strain evidence="8 9">M0103</strain>
    </source>
</reference>
<comment type="caution">
    <text evidence="8">The sequence shown here is derived from an EMBL/GenBank/DDBJ whole genome shotgun (WGS) entry which is preliminary data.</text>
</comment>
<keyword evidence="9" id="KW-1185">Reference proteome</keyword>
<dbReference type="EMBL" id="RQXX01000009">
    <property type="protein sequence ID" value="RVV96715.1"/>
    <property type="molecule type" value="Genomic_DNA"/>
</dbReference>
<feature type="compositionally biased region" description="Low complexity" evidence="5">
    <location>
        <begin position="253"/>
        <end position="267"/>
    </location>
</feature>
<keyword evidence="3 4" id="KW-0408">Iron</keyword>
<evidence type="ECO:0000256" key="3">
    <source>
        <dbReference type="ARBA" id="ARBA00023004"/>
    </source>
</evidence>
<keyword evidence="6" id="KW-0812">Transmembrane</keyword>
<dbReference type="NCBIfam" id="TIGR00781">
    <property type="entry name" value="ccoO"/>
    <property type="match status" value="1"/>
</dbReference>
<protein>
    <submittedName>
        <fullName evidence="8">Cytochrome-c oxidase, cbb3-type subunit II</fullName>
        <ecNumber evidence="8">1.9.3.1</ecNumber>
    </submittedName>
</protein>
<keyword evidence="6" id="KW-0472">Membrane</keyword>